<dbReference type="Proteomes" id="UP000010880">
    <property type="component" value="Chromosome"/>
</dbReference>
<dbReference type="Gene3D" id="3.30.1330.30">
    <property type="match status" value="1"/>
</dbReference>
<dbReference type="RefSeq" id="WP_015328044.1">
    <property type="nucleotide sequence ID" value="NC_019978.1"/>
</dbReference>
<evidence type="ECO:0000313" key="2">
    <source>
        <dbReference type="EMBL" id="AGB42330.1"/>
    </source>
</evidence>
<dbReference type="InterPro" id="IPR012543">
    <property type="entry name" value="DUF1694"/>
</dbReference>
<reference evidence="3" key="1">
    <citation type="submission" date="2012-02" db="EMBL/GenBank/DDBJ databases">
        <title>The complete genome of Halobacteroides halobius DSM 5150.</title>
        <authorList>
            <person name="Lucas S."/>
            <person name="Copeland A."/>
            <person name="Lapidus A."/>
            <person name="Glavina del Rio T."/>
            <person name="Dalin E."/>
            <person name="Tice H."/>
            <person name="Bruce D."/>
            <person name="Goodwin L."/>
            <person name="Pitluck S."/>
            <person name="Peters L."/>
            <person name="Mikhailova N."/>
            <person name="Gu W."/>
            <person name="Kyrpides N."/>
            <person name="Mavromatis K."/>
            <person name="Ivanova N."/>
            <person name="Brettin T."/>
            <person name="Detter J.C."/>
            <person name="Han C."/>
            <person name="Larimer F."/>
            <person name="Land M."/>
            <person name="Hauser L."/>
            <person name="Markowitz V."/>
            <person name="Cheng J.-F."/>
            <person name="Hugenholtz P."/>
            <person name="Woyke T."/>
            <person name="Wu D."/>
            <person name="Tindall B."/>
            <person name="Pomrenke H."/>
            <person name="Brambilla E."/>
            <person name="Klenk H.-P."/>
            <person name="Eisen J.A."/>
        </authorList>
    </citation>
    <scope>NUCLEOTIDE SEQUENCE [LARGE SCALE GENOMIC DNA]</scope>
    <source>
        <strain evidence="3">ATCC 35273 / DSM 5150 / MD-1</strain>
    </source>
</reference>
<sequence>MTNNKEDDIQKEALKGQQNKSNLEQQVAAGMHGGLELKKGEKNRFLGEFRERVLIALTYNQVKAGKGYQQVKDNIKDPEATKLIVNREVDQKSAKEYIRLAREANLSFKRVDSPDFTGDIALIVVSDHAVNKEDVSIRDKEKYLLEQGIPKELIDAQGDKVCADCYQLVKEKAPQELDNYQQFSWLDKLLGAECPGPH</sequence>
<accession>L0KCR8</accession>
<protein>
    <recommendedName>
        <fullName evidence="4">DUF1694 domain-containing protein</fullName>
    </recommendedName>
</protein>
<feature type="compositionally biased region" description="Polar residues" evidence="1">
    <location>
        <begin position="16"/>
        <end position="25"/>
    </location>
</feature>
<dbReference type="SUPFAM" id="SSF160515">
    <property type="entry name" value="YueI-like"/>
    <property type="match status" value="1"/>
</dbReference>
<dbReference type="Pfam" id="PF07997">
    <property type="entry name" value="DUF1694"/>
    <property type="match status" value="1"/>
</dbReference>
<proteinExistence type="predicted"/>
<dbReference type="InterPro" id="IPR029064">
    <property type="entry name" value="Ribosomal_eL30-like_sf"/>
</dbReference>
<dbReference type="EMBL" id="CP003359">
    <property type="protein sequence ID" value="AGB42330.1"/>
    <property type="molecule type" value="Genomic_DNA"/>
</dbReference>
<dbReference type="HOGENOM" id="CLU_119505_0_0_9"/>
<dbReference type="STRING" id="748449.Halha_2456"/>
<feature type="region of interest" description="Disordered" evidence="1">
    <location>
        <begin position="1"/>
        <end position="28"/>
    </location>
</feature>
<dbReference type="OrthoDB" id="95278at2"/>
<name>L0KCR8_HALHC</name>
<dbReference type="eggNOG" id="COG5506">
    <property type="taxonomic scope" value="Bacteria"/>
</dbReference>
<dbReference type="AlphaFoldDB" id="L0KCR8"/>
<evidence type="ECO:0000313" key="3">
    <source>
        <dbReference type="Proteomes" id="UP000010880"/>
    </source>
</evidence>
<evidence type="ECO:0008006" key="4">
    <source>
        <dbReference type="Google" id="ProtNLM"/>
    </source>
</evidence>
<organism evidence="2 3">
    <name type="scientific">Halobacteroides halobius (strain ATCC 35273 / DSM 5150 / MD-1)</name>
    <dbReference type="NCBI Taxonomy" id="748449"/>
    <lineage>
        <taxon>Bacteria</taxon>
        <taxon>Bacillati</taxon>
        <taxon>Bacillota</taxon>
        <taxon>Clostridia</taxon>
        <taxon>Halanaerobiales</taxon>
        <taxon>Halobacteroidaceae</taxon>
        <taxon>Halobacteroides</taxon>
    </lineage>
</organism>
<gene>
    <name evidence="2" type="ordered locus">Halha_2456</name>
</gene>
<evidence type="ECO:0000256" key="1">
    <source>
        <dbReference type="SAM" id="MobiDB-lite"/>
    </source>
</evidence>
<keyword evidence="3" id="KW-1185">Reference proteome</keyword>
<feature type="compositionally biased region" description="Basic and acidic residues" evidence="1">
    <location>
        <begin position="1"/>
        <end position="14"/>
    </location>
</feature>
<dbReference type="KEGG" id="hhl:Halha_2456"/>